<keyword evidence="1" id="KW-0378">Hydrolase</keyword>
<organism evidence="5">
    <name type="scientific">Hexamita inflata</name>
    <dbReference type="NCBI Taxonomy" id="28002"/>
    <lineage>
        <taxon>Eukaryota</taxon>
        <taxon>Metamonada</taxon>
        <taxon>Diplomonadida</taxon>
        <taxon>Hexamitidae</taxon>
        <taxon>Hexamitinae</taxon>
        <taxon>Hexamita</taxon>
    </lineage>
</organism>
<feature type="coiled-coil region" evidence="2">
    <location>
        <begin position="557"/>
        <end position="605"/>
    </location>
</feature>
<dbReference type="EMBL" id="CAXDID020000090">
    <property type="protein sequence ID" value="CAL6022153.1"/>
    <property type="molecule type" value="Genomic_DNA"/>
</dbReference>
<comment type="caution">
    <text evidence="5">The sequence shown here is derived from an EMBL/GenBank/DDBJ whole genome shotgun (WGS) entry which is preliminary data.</text>
</comment>
<dbReference type="PANTHER" id="PTHR43794:SF11">
    <property type="entry name" value="AMIDOHYDROLASE-RELATED DOMAIN-CONTAINING PROTEIN"/>
    <property type="match status" value="1"/>
</dbReference>
<evidence type="ECO:0000313" key="6">
    <source>
        <dbReference type="EMBL" id="CAL6022153.1"/>
    </source>
</evidence>
<evidence type="ECO:0000259" key="4">
    <source>
        <dbReference type="Pfam" id="PF01979"/>
    </source>
</evidence>
<reference evidence="6 7" key="2">
    <citation type="submission" date="2024-07" db="EMBL/GenBank/DDBJ databases">
        <authorList>
            <person name="Akdeniz Z."/>
        </authorList>
    </citation>
    <scope>NUCLEOTIDE SEQUENCE [LARGE SCALE GENOMIC DNA]</scope>
</reference>
<dbReference type="Gene3D" id="3.20.20.140">
    <property type="entry name" value="Metal-dependent hydrolases"/>
    <property type="match status" value="1"/>
</dbReference>
<dbReference type="InterPro" id="IPR050287">
    <property type="entry name" value="MTA/SAH_deaminase"/>
</dbReference>
<evidence type="ECO:0000313" key="5">
    <source>
        <dbReference type="EMBL" id="CAI9939105.1"/>
    </source>
</evidence>
<feature type="domain" description="Amidohydrolase-related" evidence="4">
    <location>
        <begin position="71"/>
        <end position="429"/>
    </location>
</feature>
<feature type="compositionally biased region" description="Basic and acidic residues" evidence="3">
    <location>
        <begin position="646"/>
        <end position="661"/>
    </location>
</feature>
<keyword evidence="7" id="KW-1185">Reference proteome</keyword>
<protein>
    <submittedName>
        <fullName evidence="5">Amidohydrolase family protein</fullName>
    </submittedName>
    <submittedName>
        <fullName evidence="6">Amidohydrolase_family protein</fullName>
    </submittedName>
</protein>
<dbReference type="Proteomes" id="UP001642409">
    <property type="component" value="Unassembled WGS sequence"/>
</dbReference>
<sequence length="697" mass="79789">MKQLISVRFLATMLSEQDVVKDAYVLFDDKIIEYGKLTEEKSQQFQNDKSISIVNKVIDGKIIQANSVAFPAFVKGHGHDETCLIGLRKEDILTEWLDNVVNPFSKFIKENHEQLKKKLHDDPFKVVFRKCRLDDIQFGITTYLAHQCNYNKYYIDELVEANDEAGTRAVIAVGSQDRNFHKEILDTVDQAILRLDTAYGKHKDNKMATIIPGPDQDFSNSPEMLKAQKQWSREHEPHLLHIHSSEEKIATEMFTQRYGMTPIEYFHSIGMLDGNTFVAHQVQSTANDIKILRETQTPIINNPLANTILLSGVLNYKEVIENNIPYAVSTDGSGSADNQNILAACQLAFNFIRQQKGCPNAFKMLQRVTTSPAAILKQNVGTIQVGRQADFILFDCSKPYQACLTEENLLQMLLQKFVGNEITDLLCNGQFLLKDGKYGPSVQFDAEKVIDQVQIITDDFMEWMKQAEIVRETGVGWNSQQSSSVSSLQNTTDDIECCVYQNSVFTAQNIQEPVQVQQVEQQEANSSSQYKQLSFHQIQSQSFAPPRSSETSLRETIVFYQNLLINLQNERVREQRERELEQNYQTELEKEIQYLNQMNRSLKEEMQLRLGDYEFGVGSGVSLAQSFRQKDNSYLKQSQRQTQQLRRSDGKRASVHWKEMSPDQQVSRMQELRSRYQDSGKAVGREDLSLSGLNQVK</sequence>
<dbReference type="SUPFAM" id="SSF51556">
    <property type="entry name" value="Metallo-dependent hydrolases"/>
    <property type="match status" value="1"/>
</dbReference>
<evidence type="ECO:0000256" key="3">
    <source>
        <dbReference type="SAM" id="MobiDB-lite"/>
    </source>
</evidence>
<evidence type="ECO:0000256" key="1">
    <source>
        <dbReference type="ARBA" id="ARBA00022801"/>
    </source>
</evidence>
<dbReference type="SUPFAM" id="SSF51338">
    <property type="entry name" value="Composite domain of metallo-dependent hydrolases"/>
    <property type="match status" value="1"/>
</dbReference>
<dbReference type="AlphaFoldDB" id="A0AA86PGJ9"/>
<accession>A0AA86PGJ9</accession>
<dbReference type="InterPro" id="IPR006680">
    <property type="entry name" value="Amidohydro-rel"/>
</dbReference>
<evidence type="ECO:0000313" key="7">
    <source>
        <dbReference type="Proteomes" id="UP001642409"/>
    </source>
</evidence>
<dbReference type="Pfam" id="PF01979">
    <property type="entry name" value="Amidohydro_1"/>
    <property type="match status" value="1"/>
</dbReference>
<dbReference type="InterPro" id="IPR032466">
    <property type="entry name" value="Metal_Hydrolase"/>
</dbReference>
<dbReference type="Gene3D" id="2.30.40.10">
    <property type="entry name" value="Urease, subunit C, domain 1"/>
    <property type="match status" value="1"/>
</dbReference>
<name>A0AA86PGJ9_9EUKA</name>
<dbReference type="GO" id="GO:0016810">
    <property type="term" value="F:hydrolase activity, acting on carbon-nitrogen (but not peptide) bonds"/>
    <property type="evidence" value="ECO:0007669"/>
    <property type="project" value="InterPro"/>
</dbReference>
<dbReference type="InterPro" id="IPR011059">
    <property type="entry name" value="Metal-dep_hydrolase_composite"/>
</dbReference>
<evidence type="ECO:0000256" key="2">
    <source>
        <dbReference type="SAM" id="Coils"/>
    </source>
</evidence>
<proteinExistence type="predicted"/>
<gene>
    <name evidence="5" type="ORF">HINF_LOCUS26750</name>
    <name evidence="6" type="ORF">HINF_LOCUS28513</name>
</gene>
<dbReference type="EMBL" id="CATOUU010000660">
    <property type="protein sequence ID" value="CAI9939105.1"/>
    <property type="molecule type" value="Genomic_DNA"/>
</dbReference>
<reference evidence="5" key="1">
    <citation type="submission" date="2023-06" db="EMBL/GenBank/DDBJ databases">
        <authorList>
            <person name="Kurt Z."/>
        </authorList>
    </citation>
    <scope>NUCLEOTIDE SEQUENCE</scope>
</reference>
<keyword evidence="2" id="KW-0175">Coiled coil</keyword>
<dbReference type="PANTHER" id="PTHR43794">
    <property type="entry name" value="AMINOHYDROLASE SSNA-RELATED"/>
    <property type="match status" value="1"/>
</dbReference>
<feature type="region of interest" description="Disordered" evidence="3">
    <location>
        <begin position="632"/>
        <end position="697"/>
    </location>
</feature>
<feature type="compositionally biased region" description="Basic and acidic residues" evidence="3">
    <location>
        <begin position="670"/>
        <end position="688"/>
    </location>
</feature>